<keyword evidence="5" id="KW-1185">Reference proteome</keyword>
<evidence type="ECO:0000256" key="1">
    <source>
        <dbReference type="PROSITE-ProRule" id="PRU00047"/>
    </source>
</evidence>
<dbReference type="PANTHER" id="PTHR11439">
    <property type="entry name" value="GAG-POL-RELATED RETROTRANSPOSON"/>
    <property type="match status" value="1"/>
</dbReference>
<comment type="caution">
    <text evidence="4">The sequence shown here is derived from an EMBL/GenBank/DDBJ whole genome shotgun (WGS) entry which is preliminary data.</text>
</comment>
<evidence type="ECO:0000313" key="4">
    <source>
        <dbReference type="EMBL" id="GJS73011.1"/>
    </source>
</evidence>
<dbReference type="SUPFAM" id="SSF57756">
    <property type="entry name" value="Retrovirus zinc finger-like domains"/>
    <property type="match status" value="1"/>
</dbReference>
<organism evidence="4 5">
    <name type="scientific">Tanacetum coccineum</name>
    <dbReference type="NCBI Taxonomy" id="301880"/>
    <lineage>
        <taxon>Eukaryota</taxon>
        <taxon>Viridiplantae</taxon>
        <taxon>Streptophyta</taxon>
        <taxon>Embryophyta</taxon>
        <taxon>Tracheophyta</taxon>
        <taxon>Spermatophyta</taxon>
        <taxon>Magnoliopsida</taxon>
        <taxon>eudicotyledons</taxon>
        <taxon>Gunneridae</taxon>
        <taxon>Pentapetalae</taxon>
        <taxon>asterids</taxon>
        <taxon>campanulids</taxon>
        <taxon>Asterales</taxon>
        <taxon>Asteraceae</taxon>
        <taxon>Asteroideae</taxon>
        <taxon>Anthemideae</taxon>
        <taxon>Anthemidinae</taxon>
        <taxon>Tanacetum</taxon>
    </lineage>
</organism>
<dbReference type="PROSITE" id="PS50158">
    <property type="entry name" value="ZF_CCHC"/>
    <property type="match status" value="1"/>
</dbReference>
<dbReference type="Proteomes" id="UP001151760">
    <property type="component" value="Unassembled WGS sequence"/>
</dbReference>
<dbReference type="Gene3D" id="4.10.60.10">
    <property type="entry name" value="Zinc finger, CCHC-type"/>
    <property type="match status" value="1"/>
</dbReference>
<feature type="compositionally biased region" description="Polar residues" evidence="2">
    <location>
        <begin position="553"/>
        <end position="568"/>
    </location>
</feature>
<keyword evidence="1" id="KW-0863">Zinc-finger</keyword>
<sequence>MAFVSSPSSTNEVNNAYGVSTANTQVIPASTQVSIASTQVSTTNLSDATVYAFLATLLSMRTRRFFQKTGRKIIISGSDTAGYDKSKVECFNCHKIGHFERECRGPRNQDGRNRNQDSSRRTINVEETSSKAMVAINGAGFDWSNMAADDEVPTNMLYGIEEFQQPEFEDYGPKSSKSVSEDISNEVRETPDAPLVEELVPDDKLEKKTIFPTVAKIEYVRPKQQEKPVRKPIKYAECIRPHKILRGIKETGIIHKGRLQLPSKGKGLYWEIIITRVNYNYSAKKAYPSAHRNIVPRAVLMKTSLKLLNTVRPVNTAKKARPMSCFIKSAQSTVKRTYQIRTALTNKFFSQRVNTAKGKFYTARPKVVNTARPNSAVVNAVRANQTSRNLTEDMLHLGEEPKEGKLMVKELLKLLHESLVLLKVPRKNNMYSVDIKNIVPKECLTCLVAKATLDESMLWHMRLGKATQSLLSIMESLEWKDSLLDIQCDGPKWLFDIDVLTKSMNYVPVVAGTNSNDFVGTEESIGAGHSSKETGSSQDYILMPLWKDGSLFDSSSKNASNDEPQPSSDAGKKDDEGVCKESGIDDQERPENSTQDVNTAGPSINTEPDMFSLGDNATLEATHADFFSDETEVDMSNITTTYPVPSTPNTRIHKDHSLDHVIGNVQSSEEPKRIAKALSDSAWVEAMQEELLQFKLQKVWVLVDLPKGKRAIGTKWVFRNKKDERGIVIQNKARLVAQGHTQEEGIDYDEVFAPVARIKAIRLFLAYASFMGFMVYQMDVKSAFLYGRIEEEVYVCQPPGFEDPDYPDKVYKVVKALYGLHQAPRAWYETLAKYLLDNGFHRGKIDQTLFIKKQKGDILLVHVYVDDIIFGSTKKELCTEFEKLMHDKFQMSSMAELTFFLGLQVKQKEDGIFISQDKYVANILRKFSFTVVRTASTPMDTEKPLLKDSDGDDVDVYLYRSMIGSLMYLTSSRPDIMFVANLNWAFGILELLPLTWWHILIVTMLEQAWIGSLPAGGLSVLGAENNIMQCK</sequence>
<protein>
    <submittedName>
        <fullName evidence="4">Ribonuclease H-like domain-containing protein</fullName>
    </submittedName>
</protein>
<feature type="region of interest" description="Disordered" evidence="2">
    <location>
        <begin position="102"/>
        <end position="122"/>
    </location>
</feature>
<gene>
    <name evidence="4" type="ORF">Tco_0705852</name>
</gene>
<name>A0ABQ4Y6Q7_9ASTR</name>
<dbReference type="EMBL" id="BQNB010010122">
    <property type="protein sequence ID" value="GJS73011.1"/>
    <property type="molecule type" value="Genomic_DNA"/>
</dbReference>
<feature type="domain" description="CCHC-type" evidence="3">
    <location>
        <begin position="90"/>
        <end position="104"/>
    </location>
</feature>
<evidence type="ECO:0000259" key="3">
    <source>
        <dbReference type="PROSITE" id="PS50158"/>
    </source>
</evidence>
<dbReference type="InterPro" id="IPR036875">
    <property type="entry name" value="Znf_CCHC_sf"/>
</dbReference>
<dbReference type="InterPro" id="IPR001878">
    <property type="entry name" value="Znf_CCHC"/>
</dbReference>
<reference evidence="4" key="1">
    <citation type="journal article" date="2022" name="Int. J. Mol. Sci.">
        <title>Draft Genome of Tanacetum Coccineum: Genomic Comparison of Closely Related Tanacetum-Family Plants.</title>
        <authorList>
            <person name="Yamashiro T."/>
            <person name="Shiraishi A."/>
            <person name="Nakayama K."/>
            <person name="Satake H."/>
        </authorList>
    </citation>
    <scope>NUCLEOTIDE SEQUENCE</scope>
</reference>
<keyword evidence="1" id="KW-0862">Zinc</keyword>
<accession>A0ABQ4Y6Q7</accession>
<dbReference type="PANTHER" id="PTHR11439:SF509">
    <property type="entry name" value="RNA-DIRECTED DNA POLYMERASE"/>
    <property type="match status" value="1"/>
</dbReference>
<feature type="region of interest" description="Disordered" evidence="2">
    <location>
        <begin position="553"/>
        <end position="609"/>
    </location>
</feature>
<feature type="compositionally biased region" description="Polar residues" evidence="2">
    <location>
        <begin position="592"/>
        <end position="606"/>
    </location>
</feature>
<evidence type="ECO:0000313" key="5">
    <source>
        <dbReference type="Proteomes" id="UP001151760"/>
    </source>
</evidence>
<proteinExistence type="predicted"/>
<dbReference type="SUPFAM" id="SSF56672">
    <property type="entry name" value="DNA/RNA polymerases"/>
    <property type="match status" value="1"/>
</dbReference>
<feature type="compositionally biased region" description="Basic and acidic residues" evidence="2">
    <location>
        <begin position="570"/>
        <end position="591"/>
    </location>
</feature>
<dbReference type="InterPro" id="IPR043502">
    <property type="entry name" value="DNA/RNA_pol_sf"/>
</dbReference>
<keyword evidence="1" id="KW-0479">Metal-binding</keyword>
<reference evidence="4" key="2">
    <citation type="submission" date="2022-01" db="EMBL/GenBank/DDBJ databases">
        <authorList>
            <person name="Yamashiro T."/>
            <person name="Shiraishi A."/>
            <person name="Satake H."/>
            <person name="Nakayama K."/>
        </authorList>
    </citation>
    <scope>NUCLEOTIDE SEQUENCE</scope>
</reference>
<dbReference type="Pfam" id="PF07727">
    <property type="entry name" value="RVT_2"/>
    <property type="match status" value="1"/>
</dbReference>
<evidence type="ECO:0000256" key="2">
    <source>
        <dbReference type="SAM" id="MobiDB-lite"/>
    </source>
</evidence>
<dbReference type="InterPro" id="IPR013103">
    <property type="entry name" value="RVT_2"/>
</dbReference>